<evidence type="ECO:0000259" key="1">
    <source>
        <dbReference type="PROSITE" id="PS50943"/>
    </source>
</evidence>
<protein>
    <submittedName>
        <fullName evidence="2">Helix-turn-helix domain-containing protein</fullName>
    </submittedName>
</protein>
<dbReference type="InterPro" id="IPR001387">
    <property type="entry name" value="Cro/C1-type_HTH"/>
</dbReference>
<name>A0ABW0HJ37_9HYPH</name>
<dbReference type="Pfam" id="PF01381">
    <property type="entry name" value="HTH_3"/>
    <property type="match status" value="1"/>
</dbReference>
<accession>A0ABW0HJ37</accession>
<proteinExistence type="predicted"/>
<dbReference type="RefSeq" id="WP_377013238.1">
    <property type="nucleotide sequence ID" value="NZ_JBHSLV010000072.1"/>
</dbReference>
<dbReference type="Gene3D" id="1.10.260.40">
    <property type="entry name" value="lambda repressor-like DNA-binding domains"/>
    <property type="match status" value="1"/>
</dbReference>
<keyword evidence="3" id="KW-1185">Reference proteome</keyword>
<dbReference type="InterPro" id="IPR010982">
    <property type="entry name" value="Lambda_DNA-bd_dom_sf"/>
</dbReference>
<dbReference type="PROSITE" id="PS50943">
    <property type="entry name" value="HTH_CROC1"/>
    <property type="match status" value="1"/>
</dbReference>
<feature type="domain" description="HTH cro/C1-type" evidence="1">
    <location>
        <begin position="17"/>
        <end position="71"/>
    </location>
</feature>
<gene>
    <name evidence="2" type="ORF">ACFPPC_28755</name>
</gene>
<dbReference type="PANTHER" id="PTHR43236:SF1">
    <property type="entry name" value="BLL7220 PROTEIN"/>
    <property type="match status" value="1"/>
</dbReference>
<evidence type="ECO:0000313" key="3">
    <source>
        <dbReference type="Proteomes" id="UP001596104"/>
    </source>
</evidence>
<dbReference type="SMART" id="SM00530">
    <property type="entry name" value="HTH_XRE"/>
    <property type="match status" value="1"/>
</dbReference>
<dbReference type="PANTHER" id="PTHR43236">
    <property type="entry name" value="ANTITOXIN HIGA1"/>
    <property type="match status" value="1"/>
</dbReference>
<dbReference type="EMBL" id="JBHSLV010000072">
    <property type="protein sequence ID" value="MFC5396642.1"/>
    <property type="molecule type" value="Genomic_DNA"/>
</dbReference>
<sequence length="137" mass="14960">MLKKLPNPIDRHVGSRVRMQRMLAGISQEKLGEALGLTFQQVQKYEKGTNRISASRLQQIAKMLGVPVSFFFEGAPSGEAAAPGFADASSTAYVADFLSTSEGVQLSKAFVRIKNPRVRRRVIDLVEALADDLGELP</sequence>
<reference evidence="3" key="1">
    <citation type="journal article" date="2019" name="Int. J. Syst. Evol. Microbiol.">
        <title>The Global Catalogue of Microorganisms (GCM) 10K type strain sequencing project: providing services to taxonomists for standard genome sequencing and annotation.</title>
        <authorList>
            <consortium name="The Broad Institute Genomics Platform"/>
            <consortium name="The Broad Institute Genome Sequencing Center for Infectious Disease"/>
            <person name="Wu L."/>
            <person name="Ma J."/>
        </authorList>
    </citation>
    <scope>NUCLEOTIDE SEQUENCE [LARGE SCALE GENOMIC DNA]</scope>
    <source>
        <strain evidence="3">CGMCC 1.16326</strain>
    </source>
</reference>
<comment type="caution">
    <text evidence="2">The sequence shown here is derived from an EMBL/GenBank/DDBJ whole genome shotgun (WGS) entry which is preliminary data.</text>
</comment>
<evidence type="ECO:0000313" key="2">
    <source>
        <dbReference type="EMBL" id="MFC5396642.1"/>
    </source>
</evidence>
<dbReference type="InterPro" id="IPR052345">
    <property type="entry name" value="Rad_response_metalloprotease"/>
</dbReference>
<dbReference type="Proteomes" id="UP001596104">
    <property type="component" value="Unassembled WGS sequence"/>
</dbReference>
<dbReference type="SUPFAM" id="SSF47413">
    <property type="entry name" value="lambda repressor-like DNA-binding domains"/>
    <property type="match status" value="1"/>
</dbReference>
<dbReference type="CDD" id="cd00093">
    <property type="entry name" value="HTH_XRE"/>
    <property type="match status" value="1"/>
</dbReference>
<organism evidence="2 3">
    <name type="scientific">Bosea vestrisii</name>
    <dbReference type="NCBI Taxonomy" id="151416"/>
    <lineage>
        <taxon>Bacteria</taxon>
        <taxon>Pseudomonadati</taxon>
        <taxon>Pseudomonadota</taxon>
        <taxon>Alphaproteobacteria</taxon>
        <taxon>Hyphomicrobiales</taxon>
        <taxon>Boseaceae</taxon>
        <taxon>Bosea</taxon>
    </lineage>
</organism>